<keyword evidence="2" id="KW-0732">Signal</keyword>
<dbReference type="Gramene" id="Manes.11G144100.1.v8.1">
    <property type="protein sequence ID" value="Manes.11G144100.1.v8.1.CDS"/>
    <property type="gene ID" value="Manes.11G144100.v8.1"/>
</dbReference>
<dbReference type="STRING" id="3983.A0A2C9V1C3"/>
<feature type="chain" id="PRO_5012361362" evidence="2">
    <location>
        <begin position="27"/>
        <end position="407"/>
    </location>
</feature>
<evidence type="ECO:0000256" key="1">
    <source>
        <dbReference type="SAM" id="MobiDB-lite"/>
    </source>
</evidence>
<dbReference type="PANTHER" id="PTHR31656">
    <property type="entry name" value="ROOT CAP DOMAIN-CONTAINING PROTEIN"/>
    <property type="match status" value="1"/>
</dbReference>
<dbReference type="Pfam" id="PF06830">
    <property type="entry name" value="Root_cap"/>
    <property type="match status" value="1"/>
</dbReference>
<evidence type="ECO:0000256" key="2">
    <source>
        <dbReference type="SAM" id="SignalP"/>
    </source>
</evidence>
<dbReference type="OMA" id="QWNGETV"/>
<proteinExistence type="predicted"/>
<feature type="compositionally biased region" description="Low complexity" evidence="1">
    <location>
        <begin position="52"/>
        <end position="88"/>
    </location>
</feature>
<dbReference type="InterPro" id="IPR009646">
    <property type="entry name" value="Root_cap"/>
</dbReference>
<accession>A0A2C9V1C3</accession>
<organism evidence="3 4">
    <name type="scientific">Manihot esculenta</name>
    <name type="common">Cassava</name>
    <name type="synonym">Jatropha manihot</name>
    <dbReference type="NCBI Taxonomy" id="3983"/>
    <lineage>
        <taxon>Eukaryota</taxon>
        <taxon>Viridiplantae</taxon>
        <taxon>Streptophyta</taxon>
        <taxon>Embryophyta</taxon>
        <taxon>Tracheophyta</taxon>
        <taxon>Spermatophyta</taxon>
        <taxon>Magnoliopsida</taxon>
        <taxon>eudicotyledons</taxon>
        <taxon>Gunneridae</taxon>
        <taxon>Pentapetalae</taxon>
        <taxon>rosids</taxon>
        <taxon>fabids</taxon>
        <taxon>Malpighiales</taxon>
        <taxon>Euphorbiaceae</taxon>
        <taxon>Crotonoideae</taxon>
        <taxon>Manihoteae</taxon>
        <taxon>Manihot</taxon>
    </lineage>
</organism>
<feature type="signal peptide" evidence="2">
    <location>
        <begin position="1"/>
        <end position="26"/>
    </location>
</feature>
<dbReference type="OrthoDB" id="585770at2759"/>
<dbReference type="EMBL" id="CM004397">
    <property type="protein sequence ID" value="OAY37995.1"/>
    <property type="molecule type" value="Genomic_DNA"/>
</dbReference>
<sequence length="407" mass="44478">MVQLRSYILVALFIVLIAAEATIVKGDANGNGNGNKGNNNGNGNEGDDNGNRNKGNNNGNDNKGNGNGNDNEGNNNGNDNKGNNNGNDNKGDGNGNKNGGKEKNDDFDEMEPLPSGQERASCKAKGGCNMKTLVCPAQCPEKKPKNNKRKKGCHVDCSSKCEVTCKWRKPNCNGYGSLCYDPRFVGGDGVMFYFHGAKGGNFAIVSDDNLQINAHFIGTRPQGRTRDFTWVQALSVMFDTHNLVIAAKKVSQWNTNIDALIVKWDGEAINIPNDGEAEWRTNEEEREVIVERTDSFNSLRVRVAGLVEMDIKVRPIGKKENQVHKYQLPDDDAFAHLETQFKFKKLSDLVEGVLGKTYRPDYVSQVKIGVPMPMMGGEDKYETPSLSSPICTACRFKGQSASGIATI</sequence>
<dbReference type="AlphaFoldDB" id="A0A2C9V1C3"/>
<reference evidence="4" key="1">
    <citation type="journal article" date="2016" name="Nat. Biotechnol.">
        <title>Sequencing wild and cultivated cassava and related species reveals extensive interspecific hybridization and genetic diversity.</title>
        <authorList>
            <person name="Bredeson J.V."/>
            <person name="Lyons J.B."/>
            <person name="Prochnik S.E."/>
            <person name="Wu G.A."/>
            <person name="Ha C.M."/>
            <person name="Edsinger-Gonzales E."/>
            <person name="Grimwood J."/>
            <person name="Schmutz J."/>
            <person name="Rabbi I.Y."/>
            <person name="Egesi C."/>
            <person name="Nauluvula P."/>
            <person name="Lebot V."/>
            <person name="Ndunguru J."/>
            <person name="Mkamilo G."/>
            <person name="Bart R.S."/>
            <person name="Setter T.L."/>
            <person name="Gleadow R.M."/>
            <person name="Kulakow P."/>
            <person name="Ferguson M.E."/>
            <person name="Rounsley S."/>
            <person name="Rokhsar D.S."/>
        </authorList>
    </citation>
    <scope>NUCLEOTIDE SEQUENCE [LARGE SCALE GENOMIC DNA]</scope>
    <source>
        <strain evidence="4">cv. AM560-2</strain>
    </source>
</reference>
<evidence type="ECO:0000313" key="4">
    <source>
        <dbReference type="Proteomes" id="UP000091857"/>
    </source>
</evidence>
<protein>
    <submittedName>
        <fullName evidence="3">Uncharacterized protein</fullName>
    </submittedName>
</protein>
<feature type="region of interest" description="Disordered" evidence="1">
    <location>
        <begin position="26"/>
        <end position="121"/>
    </location>
</feature>
<comment type="caution">
    <text evidence="3">The sequence shown here is derived from an EMBL/GenBank/DDBJ whole genome shotgun (WGS) entry which is preliminary data.</text>
</comment>
<gene>
    <name evidence="3" type="ORF">MANES_11G144100v8</name>
</gene>
<name>A0A2C9V1C3_MANES</name>
<keyword evidence="4" id="KW-1185">Reference proteome</keyword>
<evidence type="ECO:0000313" key="3">
    <source>
        <dbReference type="EMBL" id="OAY37995.1"/>
    </source>
</evidence>
<dbReference type="Proteomes" id="UP000091857">
    <property type="component" value="Chromosome 11"/>
</dbReference>